<dbReference type="GO" id="GO:0005789">
    <property type="term" value="C:endoplasmic reticulum membrane"/>
    <property type="evidence" value="ECO:0007669"/>
    <property type="project" value="UniProtKB-SubCell"/>
</dbReference>
<evidence type="ECO:0000256" key="10">
    <source>
        <dbReference type="ARBA" id="ARBA00022824"/>
    </source>
</evidence>
<accession>A0A8H5BW02</accession>
<protein>
    <recommendedName>
        <fullName evidence="5">Dol-P-Man:Man(5)GlcNAc(2)-PP-Dol alpha-1,3-mannosyltransferase</fullName>
        <ecNumber evidence="4">2.4.1.258</ecNumber>
    </recommendedName>
    <alternativeName>
        <fullName evidence="15">Dol-P-Man-dependent alpha(1-3)-mannosyltransferase</fullName>
    </alternativeName>
    <alternativeName>
        <fullName evidence="14">Dolichyl-P-Man:Man(5)GlcNAc(2)-PP-dolichyl mannosyltransferase</fullName>
    </alternativeName>
</protein>
<comment type="subcellular location">
    <subcellularLocation>
        <location evidence="1">Endoplasmic reticulum membrane</location>
        <topology evidence="1">Multi-pass membrane protein</topology>
    </subcellularLocation>
</comment>
<evidence type="ECO:0000256" key="6">
    <source>
        <dbReference type="ARBA" id="ARBA00022676"/>
    </source>
</evidence>
<evidence type="ECO:0000256" key="9">
    <source>
        <dbReference type="ARBA" id="ARBA00022801"/>
    </source>
</evidence>
<dbReference type="EMBL" id="JAACJJ010000001">
    <property type="protein sequence ID" value="KAF5330590.1"/>
    <property type="molecule type" value="Genomic_DNA"/>
</dbReference>
<dbReference type="InterPro" id="IPR017853">
    <property type="entry name" value="GH"/>
</dbReference>
<evidence type="ECO:0000256" key="21">
    <source>
        <dbReference type="SAM" id="SignalP"/>
    </source>
</evidence>
<dbReference type="EC" id="2.4.1.258" evidence="4"/>
<keyword evidence="7" id="KW-0808">Transferase</keyword>
<evidence type="ECO:0000256" key="14">
    <source>
        <dbReference type="ARBA" id="ARBA00030065"/>
    </source>
</evidence>
<dbReference type="Pfam" id="PF05208">
    <property type="entry name" value="ALG3"/>
    <property type="match status" value="1"/>
</dbReference>
<keyword evidence="11 20" id="KW-1133">Transmembrane helix</keyword>
<dbReference type="Pfam" id="PF00150">
    <property type="entry name" value="Cellulase"/>
    <property type="match status" value="1"/>
</dbReference>
<comment type="catalytic activity">
    <reaction evidence="17">
        <text>an alpha-D-Man-(1-&gt;2)-alpha-D-Man-(1-&gt;2)-alpha-D-Man-(1-&gt;3)-[alpha-D-Man-(1-&gt;6)]-beta-D-Man-(1-&gt;4)-beta-D-GlcNAc-(1-&gt;4)-alpha-D-GlcNAc-diphospho-di-trans,poly-cis-dolichol + a di-trans,poly-cis-dolichyl beta-D-mannosyl phosphate = an alpha-D-Man-(1-&gt;2)-alpha-D-Man-(1-&gt;2)-alpha-D-Man-(1-&gt;3)-[alpha-D-Man-(1-&gt;3)-alpha-D-Man-(1-&gt;6)]-beta-D-Man-(1-&gt;4)-beta-D-GlcNAc-(1-&gt;4)-alpha-D-GlcNAc-diphospho-di-trans,poly-cis-dolichol + a di-trans,poly-cis-dolichyl phosphate + H(+)</text>
        <dbReference type="Rhea" id="RHEA:29527"/>
        <dbReference type="Rhea" id="RHEA-COMP:19498"/>
        <dbReference type="Rhea" id="RHEA-COMP:19501"/>
        <dbReference type="Rhea" id="RHEA-COMP:19516"/>
        <dbReference type="Rhea" id="RHEA-COMP:19517"/>
        <dbReference type="ChEBI" id="CHEBI:15378"/>
        <dbReference type="ChEBI" id="CHEBI:57683"/>
        <dbReference type="ChEBI" id="CHEBI:58211"/>
        <dbReference type="ChEBI" id="CHEBI:132515"/>
        <dbReference type="ChEBI" id="CHEBI:132516"/>
        <dbReference type="EC" id="2.4.1.258"/>
    </reaction>
    <physiologicalReaction direction="left-to-right" evidence="17">
        <dbReference type="Rhea" id="RHEA:29528"/>
    </physiologicalReaction>
</comment>
<dbReference type="Proteomes" id="UP000567179">
    <property type="component" value="Unassembled WGS sequence"/>
</dbReference>
<feature type="transmembrane region" description="Helical" evidence="20">
    <location>
        <begin position="925"/>
        <end position="947"/>
    </location>
</feature>
<dbReference type="AlphaFoldDB" id="A0A8H5BW02"/>
<comment type="caution">
    <text evidence="23">The sequence shown here is derived from an EMBL/GenBank/DDBJ whole genome shotgun (WGS) entry which is preliminary data.</text>
</comment>
<feature type="transmembrane region" description="Helical" evidence="20">
    <location>
        <begin position="767"/>
        <end position="787"/>
    </location>
</feature>
<dbReference type="InterPro" id="IPR007873">
    <property type="entry name" value="Glycosyltransferase_ALG3"/>
</dbReference>
<evidence type="ECO:0000256" key="19">
    <source>
        <dbReference type="SAM" id="MobiDB-lite"/>
    </source>
</evidence>
<dbReference type="UniPathway" id="UPA00378"/>
<feature type="transmembrane region" description="Helical" evidence="20">
    <location>
        <begin position="954"/>
        <end position="976"/>
    </location>
</feature>
<feature type="domain" description="Glycoside hydrolase family 5" evidence="22">
    <location>
        <begin position="267"/>
        <end position="541"/>
    </location>
</feature>
<feature type="transmembrane region" description="Helical" evidence="20">
    <location>
        <begin position="824"/>
        <end position="843"/>
    </location>
</feature>
<keyword evidence="12 20" id="KW-0472">Membrane</keyword>
<evidence type="ECO:0000256" key="1">
    <source>
        <dbReference type="ARBA" id="ARBA00004477"/>
    </source>
</evidence>
<evidence type="ECO:0000313" key="24">
    <source>
        <dbReference type="Proteomes" id="UP000567179"/>
    </source>
</evidence>
<keyword evidence="24" id="KW-1185">Reference proteome</keyword>
<dbReference type="Gene3D" id="3.20.20.80">
    <property type="entry name" value="Glycosidases"/>
    <property type="match status" value="1"/>
</dbReference>
<comment type="function">
    <text evidence="16">Dol-P-Man:Man(5)GlcNAc(2)-PP-Dol alpha-1,3-mannosyltransferase that operates in the biosynthetic pathway of dolichol-linked oligosaccharides, the glycan precursors employed in protein asparagine (N)-glycosylation. The assembly of dolichol-linked oligosaccharides begins on the cytosolic side of the endoplasmic reticulum membrane and finishes in its lumen. The sequential addition of sugars to dolichol pyrophosphate produces dolichol-linked oligosaccharides containing fourteen sugars, including two GlcNAcs, nine mannoses and three glucoses. Once assembled, the oligosaccharide is transferred from the lipid to nascent proteins by oligosaccharyltransferases. In the lumen of the endoplasmic reticulum, adds the first dolichyl beta-D-mannosyl phosphate derived mannose in an alpha-1,3 linkage to Man(5)GlcNAc(2)-PP-dolichol to produce Man(6)GlcNAc(2)-PP-dolichol.</text>
</comment>
<feature type="region of interest" description="Disordered" evidence="19">
    <location>
        <begin position="39"/>
        <end position="89"/>
    </location>
</feature>
<evidence type="ECO:0000256" key="7">
    <source>
        <dbReference type="ARBA" id="ARBA00022679"/>
    </source>
</evidence>
<dbReference type="GO" id="GO:0052925">
    <property type="term" value="F:dol-P-Man:Man(5)GlcNAc(2)-PP-Dol alpha-1,3-mannosyltransferase activity"/>
    <property type="evidence" value="ECO:0007669"/>
    <property type="project" value="UniProtKB-EC"/>
</dbReference>
<keyword evidence="8 20" id="KW-0812">Transmembrane</keyword>
<organism evidence="23 24">
    <name type="scientific">Psilocybe cf. subviscida</name>
    <dbReference type="NCBI Taxonomy" id="2480587"/>
    <lineage>
        <taxon>Eukaryota</taxon>
        <taxon>Fungi</taxon>
        <taxon>Dikarya</taxon>
        <taxon>Basidiomycota</taxon>
        <taxon>Agaricomycotina</taxon>
        <taxon>Agaricomycetes</taxon>
        <taxon>Agaricomycetidae</taxon>
        <taxon>Agaricales</taxon>
        <taxon>Agaricineae</taxon>
        <taxon>Strophariaceae</taxon>
        <taxon>Psilocybe</taxon>
    </lineage>
</organism>
<feature type="compositionally biased region" description="Polar residues" evidence="19">
    <location>
        <begin position="637"/>
        <end position="657"/>
    </location>
</feature>
<evidence type="ECO:0000313" key="23">
    <source>
        <dbReference type="EMBL" id="KAF5330590.1"/>
    </source>
</evidence>
<feature type="chain" id="PRO_5034378107" description="Dol-P-Man:Man(5)GlcNAc(2)-PP-Dol alpha-1,3-mannosyltransferase" evidence="21">
    <location>
        <begin position="21"/>
        <end position="1156"/>
    </location>
</feature>
<evidence type="ECO:0000259" key="22">
    <source>
        <dbReference type="Pfam" id="PF00150"/>
    </source>
</evidence>
<feature type="region of interest" description="Disordered" evidence="19">
    <location>
        <begin position="636"/>
        <end position="657"/>
    </location>
</feature>
<gene>
    <name evidence="23" type="ORF">D9619_005594</name>
</gene>
<evidence type="ECO:0000256" key="13">
    <source>
        <dbReference type="ARBA" id="ARBA00023295"/>
    </source>
</evidence>
<evidence type="ECO:0000256" key="3">
    <source>
        <dbReference type="ARBA" id="ARBA00005641"/>
    </source>
</evidence>
<dbReference type="GO" id="GO:0004553">
    <property type="term" value="F:hydrolase activity, hydrolyzing O-glycosyl compounds"/>
    <property type="evidence" value="ECO:0007669"/>
    <property type="project" value="InterPro"/>
</dbReference>
<comment type="similarity">
    <text evidence="18">Belongs to the glycosyltransferase ALG3 family.</text>
</comment>
<feature type="signal peptide" evidence="21">
    <location>
        <begin position="1"/>
        <end position="20"/>
    </location>
</feature>
<evidence type="ECO:0000256" key="4">
    <source>
        <dbReference type="ARBA" id="ARBA00011964"/>
    </source>
</evidence>
<evidence type="ECO:0000256" key="2">
    <source>
        <dbReference type="ARBA" id="ARBA00004922"/>
    </source>
</evidence>
<sequence>MLLSTIFVLRLCVTATALLGYDVNPIAYKPIPGGRINNDMNASGSGGGSPASSGRPSFNLRSVVPPFRGALPHSRPGLQRRAPSSSGSVSLADYNVQSITYKPTPGEQPPGTDTAATAARVAGADVVDAGAQSVLSSSSSNSPGGAPLAIQQANAKKKNATSTASAAKHTQSSGSASTASADDGDCSVEPYDAPPVEHQEFPPYDQTTANVYRYRQQRAVNLGSWFVHENWMTPSLFTCAAGPKLAEIDIANGWGTQDLARSVLERHWDTFIRESDFDYLANVGINTVRLPIGYWNLGPDFMQGTPFESVAQVYKNSWARVVRTINLAGSRGLGVLIDLHGAVGSQNGQPHSGVSDGKANLFGSEDDMQKTITALTHLAEALASVNNVVGIQILNEPQYADGLLDFYSRAIEAMRNVSPAMKTMPLYLHDGFDLHKFSNYVGQRTDFVVQDHHSYFVFSPSDQAESGSQHTMDVNDAIAKELHKASNTTHRNLVVDEWSCALTPQSLEKDNEASQVRKDFCTDQMQVYTNTSAGWAFWSYMKEDCYNDPGWCFKAAVGKSLPSTFFPNGKAASMEEVSALAKNVSDTLIIPTVTTEILNLIQTNIQSVSNTVLRQQIESRTFSRYRLRFDVIHQRRNSTGNDGGDSTSNDAMKSSTSKGYTDGFTTAKVFASYNMSQLGFIDQFMNDAIRVAGPNLIATGTEYGYQGGFMQGLKEGEALAAAHDDGKRFAGQRAVLLSTPMSTASRPPKALQKYLAVAQDLLFNSQFFWYLAALVVIGDALLTGLIIRYVPYTEIDWETYMIQTKVFLNGEHNYTMITGPTGPLVHVYLSSTCFTRVLIRVFLTGRNIKMAQLIYGDLYILSLVLSCAIYRSAGSIPNWVVLLLPLSKRLHSIYVLRLFNDCWSVVVIQAAILAFQNAFYETGVILFSVALSVKMNVLLYLPALLVVDFKRSGLGLTIVHLVTILSIQAFLATPFLREDTWAYLNSAFDLGRVFLYKWTVNWRILDEETFLSSRTAKTLLVGHATALLAFGLVKWCRNDGGVLNVIRRGLMRPFAPAGRAVVTADYVATVFFTANLIGMLFARSLHYQFYSWYAQQIPFLTWKTRFPLPVKLAIIFGIEYAWNVFPSTRLSSSVLLFCNSLLLAGVWQGYPTGRKP</sequence>
<dbReference type="PANTHER" id="PTHR12646">
    <property type="entry name" value="NOT56 - RELATED"/>
    <property type="match status" value="1"/>
</dbReference>
<dbReference type="InterPro" id="IPR001547">
    <property type="entry name" value="Glyco_hydro_5"/>
</dbReference>
<proteinExistence type="inferred from homology"/>
<feature type="transmembrane region" description="Helical" evidence="20">
    <location>
        <begin position="858"/>
        <end position="886"/>
    </location>
</feature>
<evidence type="ECO:0000256" key="5">
    <source>
        <dbReference type="ARBA" id="ARBA00015561"/>
    </source>
</evidence>
<evidence type="ECO:0000256" key="8">
    <source>
        <dbReference type="ARBA" id="ARBA00022692"/>
    </source>
</evidence>
<evidence type="ECO:0000256" key="11">
    <source>
        <dbReference type="ARBA" id="ARBA00022989"/>
    </source>
</evidence>
<name>A0A8H5BW02_9AGAR</name>
<evidence type="ECO:0000256" key="17">
    <source>
        <dbReference type="ARBA" id="ARBA00049506"/>
    </source>
</evidence>
<comment type="similarity">
    <text evidence="3">Belongs to the glycosyl hydrolase 5 (cellulase A) family.</text>
</comment>
<dbReference type="SUPFAM" id="SSF51445">
    <property type="entry name" value="(Trans)glycosidases"/>
    <property type="match status" value="1"/>
</dbReference>
<reference evidence="23 24" key="1">
    <citation type="journal article" date="2020" name="ISME J.">
        <title>Uncovering the hidden diversity of litter-decomposition mechanisms in mushroom-forming fungi.</title>
        <authorList>
            <person name="Floudas D."/>
            <person name="Bentzer J."/>
            <person name="Ahren D."/>
            <person name="Johansson T."/>
            <person name="Persson P."/>
            <person name="Tunlid A."/>
        </authorList>
    </citation>
    <scope>NUCLEOTIDE SEQUENCE [LARGE SCALE GENOMIC DNA]</scope>
    <source>
        <strain evidence="23 24">CBS 101986</strain>
    </source>
</reference>
<keyword evidence="6" id="KW-0328">Glycosyltransferase</keyword>
<feature type="region of interest" description="Disordered" evidence="19">
    <location>
        <begin position="134"/>
        <end position="204"/>
    </location>
</feature>
<feature type="compositionally biased region" description="Low complexity" evidence="19">
    <location>
        <begin position="160"/>
        <end position="181"/>
    </location>
</feature>
<evidence type="ECO:0000256" key="20">
    <source>
        <dbReference type="SAM" id="Phobius"/>
    </source>
</evidence>
<keyword evidence="13" id="KW-0326">Glycosidase</keyword>
<dbReference type="FunFam" id="3.20.20.80:FF:000100">
    <property type="entry name" value="Glycoside hydrolase superfamily"/>
    <property type="match status" value="1"/>
</dbReference>
<dbReference type="PANTHER" id="PTHR12646:SF0">
    <property type="entry name" value="DOL-P-MAN:MAN(5)GLCNAC(2)-PP-DOL ALPHA-1,3-MANNOSYLTRANSFERASE"/>
    <property type="match status" value="1"/>
</dbReference>
<evidence type="ECO:0000256" key="16">
    <source>
        <dbReference type="ARBA" id="ARBA00044743"/>
    </source>
</evidence>
<feature type="transmembrane region" description="Helical" evidence="20">
    <location>
        <begin position="898"/>
        <end position="919"/>
    </location>
</feature>
<dbReference type="OrthoDB" id="1887033at2759"/>
<keyword evidence="21" id="KW-0732">Signal</keyword>
<feature type="transmembrane region" description="Helical" evidence="20">
    <location>
        <begin position="1057"/>
        <end position="1082"/>
    </location>
</feature>
<evidence type="ECO:0000256" key="15">
    <source>
        <dbReference type="ARBA" id="ARBA00030368"/>
    </source>
</evidence>
<evidence type="ECO:0000256" key="12">
    <source>
        <dbReference type="ARBA" id="ARBA00023136"/>
    </source>
</evidence>
<keyword evidence="10" id="KW-0256">Endoplasmic reticulum</keyword>
<dbReference type="GO" id="GO:0000272">
    <property type="term" value="P:polysaccharide catabolic process"/>
    <property type="evidence" value="ECO:0007669"/>
    <property type="project" value="InterPro"/>
</dbReference>
<keyword evidence="9" id="KW-0378">Hydrolase</keyword>
<comment type="pathway">
    <text evidence="2">Protein modification; protein glycosylation.</text>
</comment>
<evidence type="ECO:0000256" key="18">
    <source>
        <dbReference type="ARBA" id="ARBA00093457"/>
    </source>
</evidence>